<dbReference type="PANTHER" id="PTHR32060">
    <property type="entry name" value="TAIL-SPECIFIC PROTEASE"/>
    <property type="match status" value="1"/>
</dbReference>
<dbReference type="Gene3D" id="3.90.226.10">
    <property type="entry name" value="2-enoyl-CoA Hydratase, Chain A, domain 1"/>
    <property type="match status" value="1"/>
</dbReference>
<dbReference type="InterPro" id="IPR001478">
    <property type="entry name" value="PDZ"/>
</dbReference>
<dbReference type="Pfam" id="PF03572">
    <property type="entry name" value="Peptidase_S41"/>
    <property type="match status" value="1"/>
</dbReference>
<dbReference type="InterPro" id="IPR005151">
    <property type="entry name" value="Tail-specific_protease"/>
</dbReference>
<dbReference type="CDD" id="cd06782">
    <property type="entry name" value="cpPDZ_CPP-like"/>
    <property type="match status" value="1"/>
</dbReference>
<evidence type="ECO:0000259" key="1">
    <source>
        <dbReference type="PROSITE" id="PS50106"/>
    </source>
</evidence>
<dbReference type="Pfam" id="PF00595">
    <property type="entry name" value="PDZ"/>
    <property type="match status" value="1"/>
</dbReference>
<feature type="non-terminal residue" evidence="2">
    <location>
        <position position="1"/>
    </location>
</feature>
<dbReference type="Gene3D" id="2.30.42.10">
    <property type="match status" value="1"/>
</dbReference>
<dbReference type="InterPro" id="IPR036034">
    <property type="entry name" value="PDZ_sf"/>
</dbReference>
<organism evidence="2">
    <name type="scientific">marine metagenome</name>
    <dbReference type="NCBI Taxonomy" id="408172"/>
    <lineage>
        <taxon>unclassified sequences</taxon>
        <taxon>metagenomes</taxon>
        <taxon>ecological metagenomes</taxon>
    </lineage>
</organism>
<dbReference type="InterPro" id="IPR029045">
    <property type="entry name" value="ClpP/crotonase-like_dom_sf"/>
</dbReference>
<dbReference type="GO" id="GO:0008236">
    <property type="term" value="F:serine-type peptidase activity"/>
    <property type="evidence" value="ECO:0007669"/>
    <property type="project" value="InterPro"/>
</dbReference>
<dbReference type="AlphaFoldDB" id="A0A382HR88"/>
<feature type="domain" description="PDZ" evidence="1">
    <location>
        <begin position="240"/>
        <end position="320"/>
    </location>
</feature>
<dbReference type="SUPFAM" id="SSF50156">
    <property type="entry name" value="PDZ domain-like"/>
    <property type="match status" value="1"/>
</dbReference>
<feature type="non-terminal residue" evidence="2">
    <location>
        <position position="462"/>
    </location>
</feature>
<gene>
    <name evidence="2" type="ORF">METZ01_LOCUS242321</name>
</gene>
<reference evidence="2" key="1">
    <citation type="submission" date="2018-05" db="EMBL/GenBank/DDBJ databases">
        <authorList>
            <person name="Lanie J.A."/>
            <person name="Ng W.-L."/>
            <person name="Kazmierczak K.M."/>
            <person name="Andrzejewski T.M."/>
            <person name="Davidsen T.M."/>
            <person name="Wayne K.J."/>
            <person name="Tettelin H."/>
            <person name="Glass J.I."/>
            <person name="Rusch D."/>
            <person name="Podicherti R."/>
            <person name="Tsui H.-C.T."/>
            <person name="Winkler M.E."/>
        </authorList>
    </citation>
    <scope>NUCLEOTIDE SEQUENCE</scope>
</reference>
<protein>
    <recommendedName>
        <fullName evidence="1">PDZ domain-containing protein</fullName>
    </recommendedName>
</protein>
<dbReference type="SUPFAM" id="SSF52096">
    <property type="entry name" value="ClpP/crotonase"/>
    <property type="match status" value="1"/>
</dbReference>
<accession>A0A382HR88</accession>
<dbReference type="EMBL" id="UINC01062646">
    <property type="protein sequence ID" value="SVB89467.1"/>
    <property type="molecule type" value="Genomic_DNA"/>
</dbReference>
<dbReference type="SMART" id="SM00228">
    <property type="entry name" value="PDZ"/>
    <property type="match status" value="1"/>
</dbReference>
<sequence length="462" mass="52674">FKSVDIQTMKRVIIIAFTQVLSATLLCAELTPEQSSRITKTVGQIIGQIHYRQIKLNDEISEYHLKNYLNALDFGHMIFLQSDVDQFEKLHGTRLDDQVKFGSLRPAQQIFNRYLERLAERQKQVNEILKMDIDFSRDEKFNPVRNKLPWPKSEAEASELWRGRIKHELLADRLTYNKDGKEPDPKKIEASLGKIQRRYERLLKTMKSYSRGDILETYLSSLTRAYDPHSDYMSPHEAENFKINSIDMKLTGIGAVLTADDGYTKIVRIMPGGPAFRSKLIHANDRIIAVQNPDDKSPTDILDMKLDKVVSLIRGKKGSVVKLTIIPAGSDERKVISITRDVVKLEDQLAKGYIIERKRDGNREKLGVIRLPGFYDKCSSHCRTIIERFVKEDVNGIVLDLRYNGGGILQEAIKLTGLFINKGPVVQVKDYRGKQRVMNDIDARITYDGPLVIAVSHMSASA</sequence>
<dbReference type="GO" id="GO:0004175">
    <property type="term" value="F:endopeptidase activity"/>
    <property type="evidence" value="ECO:0007669"/>
    <property type="project" value="TreeGrafter"/>
</dbReference>
<dbReference type="PANTHER" id="PTHR32060:SF22">
    <property type="entry name" value="CARBOXYL-TERMINAL-PROCESSING PEPTIDASE 3, CHLOROPLASTIC"/>
    <property type="match status" value="1"/>
</dbReference>
<proteinExistence type="predicted"/>
<dbReference type="SMART" id="SM00245">
    <property type="entry name" value="TSPc"/>
    <property type="match status" value="1"/>
</dbReference>
<evidence type="ECO:0000313" key="2">
    <source>
        <dbReference type="EMBL" id="SVB89467.1"/>
    </source>
</evidence>
<dbReference type="GO" id="GO:0030288">
    <property type="term" value="C:outer membrane-bounded periplasmic space"/>
    <property type="evidence" value="ECO:0007669"/>
    <property type="project" value="TreeGrafter"/>
</dbReference>
<dbReference type="GO" id="GO:0006508">
    <property type="term" value="P:proteolysis"/>
    <property type="evidence" value="ECO:0007669"/>
    <property type="project" value="InterPro"/>
</dbReference>
<dbReference type="InterPro" id="IPR040573">
    <property type="entry name" value="TSP_N"/>
</dbReference>
<dbReference type="PROSITE" id="PS50106">
    <property type="entry name" value="PDZ"/>
    <property type="match status" value="1"/>
</dbReference>
<name>A0A382HR88_9ZZZZ</name>
<dbReference type="Pfam" id="PF17804">
    <property type="entry name" value="TSP_NTD"/>
    <property type="match status" value="1"/>
</dbReference>
<dbReference type="GO" id="GO:0007165">
    <property type="term" value="P:signal transduction"/>
    <property type="evidence" value="ECO:0007669"/>
    <property type="project" value="TreeGrafter"/>
</dbReference>